<dbReference type="OrthoDB" id="2388139at2759"/>
<dbReference type="AlphaFoldDB" id="A0A9N8VLR7"/>
<dbReference type="EMBL" id="CAJVPL010000137">
    <property type="protein sequence ID" value="CAG8452778.1"/>
    <property type="molecule type" value="Genomic_DNA"/>
</dbReference>
<accession>A0A9N8VLR7</accession>
<evidence type="ECO:0000313" key="1">
    <source>
        <dbReference type="EMBL" id="CAG8452778.1"/>
    </source>
</evidence>
<evidence type="ECO:0000313" key="2">
    <source>
        <dbReference type="Proteomes" id="UP000789831"/>
    </source>
</evidence>
<comment type="caution">
    <text evidence="1">The sequence shown here is derived from an EMBL/GenBank/DDBJ whole genome shotgun (WGS) entry which is preliminary data.</text>
</comment>
<name>A0A9N8VLR7_9GLOM</name>
<organism evidence="1 2">
    <name type="scientific">Ambispora gerdemannii</name>
    <dbReference type="NCBI Taxonomy" id="144530"/>
    <lineage>
        <taxon>Eukaryota</taxon>
        <taxon>Fungi</taxon>
        <taxon>Fungi incertae sedis</taxon>
        <taxon>Mucoromycota</taxon>
        <taxon>Glomeromycotina</taxon>
        <taxon>Glomeromycetes</taxon>
        <taxon>Archaeosporales</taxon>
        <taxon>Ambisporaceae</taxon>
        <taxon>Ambispora</taxon>
    </lineage>
</organism>
<dbReference type="Gene3D" id="3.80.10.10">
    <property type="entry name" value="Ribonuclease Inhibitor"/>
    <property type="match status" value="1"/>
</dbReference>
<proteinExistence type="predicted"/>
<dbReference type="SUPFAM" id="SSF52047">
    <property type="entry name" value="RNI-like"/>
    <property type="match status" value="1"/>
</dbReference>
<reference evidence="1" key="1">
    <citation type="submission" date="2021-06" db="EMBL/GenBank/DDBJ databases">
        <authorList>
            <person name="Kallberg Y."/>
            <person name="Tangrot J."/>
            <person name="Rosling A."/>
        </authorList>
    </citation>
    <scope>NUCLEOTIDE SEQUENCE</scope>
    <source>
        <strain evidence="1">MT106</strain>
    </source>
</reference>
<protein>
    <submittedName>
        <fullName evidence="1">10223_t:CDS:1</fullName>
    </submittedName>
</protein>
<dbReference type="Proteomes" id="UP000789831">
    <property type="component" value="Unassembled WGS sequence"/>
</dbReference>
<sequence>MEKALSLTDILREIFENLVESSKFSSIISSSDNKNLFNCLLVNRLWCRTAVSILWRQPFHDHGYKAITVYFQCMDKRERKAVQKRGFQLPPIKKDTVFNYPSFLLGLNYRWFLNSVEEWCYKTPVKPHTGLLRCCKSARVGQVAETSDIVFIAQKLFKLVIDSNVTLKRLCISAIPREASDKKKYLVWTEPEFVNLFSSVKELVVSGQFFDQAKDLILLSDLCKSITRLVIYTWVDKNAEHESNAKEVGNALATLINNQKGLKDFCIRGGGGFSKFIIGALPSQKESLTYIRFHKVDFRNSGAWNGLTECSRLRKLSFFQCEQVTKDSVQPMFRATFPHLKELECKPDTHNCEHLQRWVGTMNY</sequence>
<dbReference type="InterPro" id="IPR032675">
    <property type="entry name" value="LRR_dom_sf"/>
</dbReference>
<keyword evidence="2" id="KW-1185">Reference proteome</keyword>
<gene>
    <name evidence="1" type="ORF">AGERDE_LOCUS1827</name>
</gene>